<accession>A0AC61DBJ7</accession>
<protein>
    <submittedName>
        <fullName evidence="1">MATE family efflux transporter</fullName>
    </submittedName>
</protein>
<proteinExistence type="predicted"/>
<keyword evidence="2" id="KW-1185">Reference proteome</keyword>
<name>A0AC61DBJ7_9FIRM</name>
<gene>
    <name evidence="1" type="ORF">CS063_11620</name>
</gene>
<dbReference type="Proteomes" id="UP000224460">
    <property type="component" value="Unassembled WGS sequence"/>
</dbReference>
<comment type="caution">
    <text evidence="1">The sequence shown here is derived from an EMBL/GenBank/DDBJ whole genome shotgun (WGS) entry which is preliminary data.</text>
</comment>
<sequence>MAQDMTKGNPWRLILLFAIPLVIGNIFQQLYSMVDTIIVGRFVSVEALAAVGSTGAINFLVIGFVMGISSGFAVITAQKFGAGDEEGVRRSVATSIILCILTTVLTTTLSIVTVKPLLKLMNTPDNIMQDATVYISIIYMGIGATMYYNMIASILRALGDSKTPLYFLLLSSGLNIVLDLLFIINFKMGVAGAAYATVISQLIAAILCTFYTAKRYKILALKKEDFRWNGHFAVFHLKVGLPMALQFSVTAIGVMVIQGALNKFGSNVIAAFTAANKVEMLVTQVFPALGITMATYCGQNLGANQLERIKKGVNIAVVMTLVAAVAAALVNIFLGEYIVRLFIEHAGVEIMTNAKQYLYTVAIFYPILGVIFVYRNALQGMGEAFFPMLGGLAELVARFVVAITLPAMIGYAGICLASPMAWIAANIPLIPRYIYIMRRKKI</sequence>
<dbReference type="EMBL" id="PEDL01000012">
    <property type="protein sequence ID" value="PHV70310.1"/>
    <property type="molecule type" value="Genomic_DNA"/>
</dbReference>
<evidence type="ECO:0000313" key="1">
    <source>
        <dbReference type="EMBL" id="PHV70310.1"/>
    </source>
</evidence>
<evidence type="ECO:0000313" key="2">
    <source>
        <dbReference type="Proteomes" id="UP000224460"/>
    </source>
</evidence>
<organism evidence="1 2">
    <name type="scientific">Sporanaerobium hydrogeniformans</name>
    <dbReference type="NCBI Taxonomy" id="3072179"/>
    <lineage>
        <taxon>Bacteria</taxon>
        <taxon>Bacillati</taxon>
        <taxon>Bacillota</taxon>
        <taxon>Clostridia</taxon>
        <taxon>Lachnospirales</taxon>
        <taxon>Lachnospiraceae</taxon>
        <taxon>Sporanaerobium</taxon>
    </lineage>
</organism>
<reference evidence="1" key="1">
    <citation type="submission" date="2017-10" db="EMBL/GenBank/DDBJ databases">
        <title>Genome sequence of cellulolytic Lachnospiraceae bacterium XHS1971 isolated from hotspring sediment.</title>
        <authorList>
            <person name="Vasudevan G."/>
            <person name="Joshi A.J."/>
            <person name="Hivarkar S."/>
            <person name="Lanjekar V.B."/>
            <person name="Dhakephalkar P.K."/>
            <person name="Dagar S."/>
        </authorList>
    </citation>
    <scope>NUCLEOTIDE SEQUENCE</scope>
    <source>
        <strain evidence="1">XHS1971</strain>
    </source>
</reference>